<dbReference type="InParanoid" id="H2XYT1"/>
<name>H2XYT1_CIOIN</name>
<sequence length="38" mass="4533">MHQSYKRCGDDTLRNTSCILPKLQYTNFILNLDNKKYP</sequence>
<dbReference type="AlphaFoldDB" id="H2XYT1"/>
<reference evidence="1" key="3">
    <citation type="submission" date="2025-09" db="UniProtKB">
        <authorList>
            <consortium name="Ensembl"/>
        </authorList>
    </citation>
    <scope>IDENTIFICATION</scope>
</reference>
<keyword evidence="2" id="KW-1185">Reference proteome</keyword>
<protein>
    <submittedName>
        <fullName evidence="1">Uncharacterized protein</fullName>
    </submittedName>
</protein>
<dbReference type="Ensembl" id="ENSCINT00000030554.1">
    <property type="protein sequence ID" value="ENSCINP00000034815.1"/>
    <property type="gene ID" value="ENSCING00000018832.1"/>
</dbReference>
<evidence type="ECO:0000313" key="1">
    <source>
        <dbReference type="Ensembl" id="ENSCINP00000034815.1"/>
    </source>
</evidence>
<organism evidence="1 2">
    <name type="scientific">Ciona intestinalis</name>
    <name type="common">Transparent sea squirt</name>
    <name type="synonym">Ascidia intestinalis</name>
    <dbReference type="NCBI Taxonomy" id="7719"/>
    <lineage>
        <taxon>Eukaryota</taxon>
        <taxon>Metazoa</taxon>
        <taxon>Chordata</taxon>
        <taxon>Tunicata</taxon>
        <taxon>Ascidiacea</taxon>
        <taxon>Phlebobranchia</taxon>
        <taxon>Cionidae</taxon>
        <taxon>Ciona</taxon>
    </lineage>
</organism>
<accession>H2XYT1</accession>
<evidence type="ECO:0000313" key="2">
    <source>
        <dbReference type="Proteomes" id="UP000008144"/>
    </source>
</evidence>
<reference evidence="1" key="2">
    <citation type="submission" date="2025-08" db="UniProtKB">
        <authorList>
            <consortium name="Ensembl"/>
        </authorList>
    </citation>
    <scope>IDENTIFICATION</scope>
</reference>
<reference evidence="2" key="1">
    <citation type="journal article" date="2002" name="Science">
        <title>The draft genome of Ciona intestinalis: insights into chordate and vertebrate origins.</title>
        <authorList>
            <person name="Dehal P."/>
            <person name="Satou Y."/>
            <person name="Campbell R.K."/>
            <person name="Chapman J."/>
            <person name="Degnan B."/>
            <person name="De Tomaso A."/>
            <person name="Davidson B."/>
            <person name="Di Gregorio A."/>
            <person name="Gelpke M."/>
            <person name="Goodstein D.M."/>
            <person name="Harafuji N."/>
            <person name="Hastings K.E."/>
            <person name="Ho I."/>
            <person name="Hotta K."/>
            <person name="Huang W."/>
            <person name="Kawashima T."/>
            <person name="Lemaire P."/>
            <person name="Martinez D."/>
            <person name="Meinertzhagen I.A."/>
            <person name="Necula S."/>
            <person name="Nonaka M."/>
            <person name="Putnam N."/>
            <person name="Rash S."/>
            <person name="Saiga H."/>
            <person name="Satake M."/>
            <person name="Terry A."/>
            <person name="Yamada L."/>
            <person name="Wang H.G."/>
            <person name="Awazu S."/>
            <person name="Azumi K."/>
            <person name="Boore J."/>
            <person name="Branno M."/>
            <person name="Chin-Bow S."/>
            <person name="DeSantis R."/>
            <person name="Doyle S."/>
            <person name="Francino P."/>
            <person name="Keys D.N."/>
            <person name="Haga S."/>
            <person name="Hayashi H."/>
            <person name="Hino K."/>
            <person name="Imai K.S."/>
            <person name="Inaba K."/>
            <person name="Kano S."/>
            <person name="Kobayashi K."/>
            <person name="Kobayashi M."/>
            <person name="Lee B.I."/>
            <person name="Makabe K.W."/>
            <person name="Manohar C."/>
            <person name="Matassi G."/>
            <person name="Medina M."/>
            <person name="Mochizuki Y."/>
            <person name="Mount S."/>
            <person name="Morishita T."/>
            <person name="Miura S."/>
            <person name="Nakayama A."/>
            <person name="Nishizaka S."/>
            <person name="Nomoto H."/>
            <person name="Ohta F."/>
            <person name="Oishi K."/>
            <person name="Rigoutsos I."/>
            <person name="Sano M."/>
            <person name="Sasaki A."/>
            <person name="Sasakura Y."/>
            <person name="Shoguchi E."/>
            <person name="Shin-i T."/>
            <person name="Spagnuolo A."/>
            <person name="Stainier D."/>
            <person name="Suzuki M.M."/>
            <person name="Tassy O."/>
            <person name="Takatori N."/>
            <person name="Tokuoka M."/>
            <person name="Yagi K."/>
            <person name="Yoshizaki F."/>
            <person name="Wada S."/>
            <person name="Zhang C."/>
            <person name="Hyatt P.D."/>
            <person name="Larimer F."/>
            <person name="Detter C."/>
            <person name="Doggett N."/>
            <person name="Glavina T."/>
            <person name="Hawkins T."/>
            <person name="Richardson P."/>
            <person name="Lucas S."/>
            <person name="Kohara Y."/>
            <person name="Levine M."/>
            <person name="Satoh N."/>
            <person name="Rokhsar D.S."/>
        </authorList>
    </citation>
    <scope>NUCLEOTIDE SEQUENCE [LARGE SCALE GENOMIC DNA]</scope>
</reference>
<dbReference type="Proteomes" id="UP000008144">
    <property type="component" value="Unassembled WGS sequence"/>
</dbReference>
<dbReference type="HOGENOM" id="CLU_3337756_0_0_1"/>
<proteinExistence type="predicted"/>